<evidence type="ECO:0000313" key="2">
    <source>
        <dbReference type="EMBL" id="RRQ22728.1"/>
    </source>
</evidence>
<dbReference type="Proteomes" id="UP000287798">
    <property type="component" value="Unassembled WGS sequence"/>
</dbReference>
<reference evidence="2 3" key="1">
    <citation type="journal article" date="2010" name="Int. J. Syst. Evol. Microbiol.">
        <title>Thiohalobacter thiocyanaticus gen. nov., sp. nov., a moderately halophilic, sulfur-oxidizing gammaproteobacterium from hypersaline lakes, that utilizes thiocyanate.</title>
        <authorList>
            <person name="Sorokin D.Y."/>
            <person name="Kovaleva O.L."/>
            <person name="Tourova T.P."/>
            <person name="Muyzer G."/>
        </authorList>
    </citation>
    <scope>NUCLEOTIDE SEQUENCE [LARGE SCALE GENOMIC DNA]</scope>
    <source>
        <strain evidence="2 3">Hrh1</strain>
    </source>
</reference>
<feature type="domain" description="Haemolysin activator HlyB C-terminal" evidence="1">
    <location>
        <begin position="12"/>
        <end position="128"/>
    </location>
</feature>
<dbReference type="GO" id="GO:0008320">
    <property type="term" value="F:protein transmembrane transporter activity"/>
    <property type="evidence" value="ECO:0007669"/>
    <property type="project" value="TreeGrafter"/>
</dbReference>
<sequence length="165" mass="17994">MRGQAVPGAAEFRLSSRLSHERQLESGVRLRGLLEGQLAGQPLISNEQFAAGGAESVRGYYESQQLGDDGVSATLELYTPSLAGHLHERIDNLRLLAFADAAYLRNHDTLPGSPTSFELYGAGVGLRLSAFRSLSLNLDLAWPLTDSDEIERGDSRTHFSLNYGF</sequence>
<accession>A0A426QLT8</accession>
<name>A0A426QLT8_9GAMM</name>
<dbReference type="GO" id="GO:0098046">
    <property type="term" value="C:type V protein secretion system complex"/>
    <property type="evidence" value="ECO:0007669"/>
    <property type="project" value="TreeGrafter"/>
</dbReference>
<dbReference type="EMBL" id="QZMU01000001">
    <property type="protein sequence ID" value="RRQ22728.1"/>
    <property type="molecule type" value="Genomic_DNA"/>
</dbReference>
<dbReference type="Gene3D" id="2.40.160.50">
    <property type="entry name" value="membrane protein fhac: a member of the omp85/tpsb transporter family"/>
    <property type="match status" value="1"/>
</dbReference>
<dbReference type="GO" id="GO:0046819">
    <property type="term" value="P:protein secretion by the type V secretion system"/>
    <property type="evidence" value="ECO:0007669"/>
    <property type="project" value="TreeGrafter"/>
</dbReference>
<comment type="caution">
    <text evidence="2">The sequence shown here is derived from an EMBL/GenBank/DDBJ whole genome shotgun (WGS) entry which is preliminary data.</text>
</comment>
<protein>
    <submittedName>
        <fullName evidence="2">ShlB/FhaC/HecB family hemolysin secretion/activation protein</fullName>
    </submittedName>
</protein>
<evidence type="ECO:0000313" key="3">
    <source>
        <dbReference type="Proteomes" id="UP000287798"/>
    </source>
</evidence>
<organism evidence="2 3">
    <name type="scientific">Thiohalobacter thiocyanaticus</name>
    <dbReference type="NCBI Taxonomy" id="585455"/>
    <lineage>
        <taxon>Bacteria</taxon>
        <taxon>Pseudomonadati</taxon>
        <taxon>Pseudomonadota</taxon>
        <taxon>Gammaproteobacteria</taxon>
        <taxon>Thiohalobacterales</taxon>
        <taxon>Thiohalobacteraceae</taxon>
        <taxon>Thiohalobacter</taxon>
    </lineage>
</organism>
<dbReference type="PANTHER" id="PTHR34597:SF6">
    <property type="entry name" value="BLR6126 PROTEIN"/>
    <property type="match status" value="1"/>
</dbReference>
<dbReference type="InterPro" id="IPR005565">
    <property type="entry name" value="Hemolysn_activator_HlyB_C"/>
</dbReference>
<dbReference type="Pfam" id="PF03865">
    <property type="entry name" value="ShlB"/>
    <property type="match status" value="1"/>
</dbReference>
<proteinExistence type="predicted"/>
<dbReference type="InterPro" id="IPR051544">
    <property type="entry name" value="TPS_OM_transporter"/>
</dbReference>
<keyword evidence="3" id="KW-1185">Reference proteome</keyword>
<dbReference type="AlphaFoldDB" id="A0A426QLT8"/>
<dbReference type="PANTHER" id="PTHR34597">
    <property type="entry name" value="SLR1661 PROTEIN"/>
    <property type="match status" value="1"/>
</dbReference>
<gene>
    <name evidence="2" type="ORF">D6C00_12860</name>
</gene>
<evidence type="ECO:0000259" key="1">
    <source>
        <dbReference type="Pfam" id="PF03865"/>
    </source>
</evidence>